<feature type="transmembrane region" description="Helical" evidence="8">
    <location>
        <begin position="416"/>
        <end position="438"/>
    </location>
</feature>
<evidence type="ECO:0000313" key="11">
    <source>
        <dbReference type="EMBL" id="GFR79606.1"/>
    </source>
</evidence>
<evidence type="ECO:0000256" key="4">
    <source>
        <dbReference type="ARBA" id="ARBA00022692"/>
    </source>
</evidence>
<keyword evidence="3" id="KW-1003">Cell membrane</keyword>
<dbReference type="Pfam" id="PF01773">
    <property type="entry name" value="Nucleos_tra2_N"/>
    <property type="match status" value="1"/>
</dbReference>
<feature type="transmembrane region" description="Helical" evidence="8">
    <location>
        <begin position="450"/>
        <end position="469"/>
    </location>
</feature>
<sequence>MAELRHVTELRDSDFGRSTQWLNSGDKGGKKQNEADSGLDNPAFHELEPTNKQNHTGDMMRDAEATSESSRAGDDDDDNGFSRFVGQIQKGVRQFSETYSATLWLLFYIVLLIAYFTYFGFAMYHRFGDEGSWRLMIGTVLGSFLLAFHLITQYRASSPSRIDRDESGPHKVVLALETVVAKTRLAILLPVLLMLGFLVFIIVDIAIDRPRNLISCGGLCFYIIFMFVFSHNPAKVKWRPVFWGVALQVIFAVLILRTSWGYDTFSWLGKRVTEFLANTDAGSAFVFGEQYELHFFAFKVLPVVIFFSTVVSVLYYLGVMQGVIKQLGRFLCWCLGTSPAESVNAAGNIFIGQVPANHLLSASVMSAPAALAISKLFYPETETPKHRGADAYNMGKGGERNLIEAASNGASMSIKLVANIAVNLIAFVALLQFVNSTLVWFGDRVGYEDFTFQLVCSYVFWPLAFLMGVDYKDCRVVAELLGIKTFLNEFVAYVTLSKYITNRLTLDEYLVNATNNVTGNLTGLWEHRAGDIYLFDTDVTLKHGLISDRSMVIATYALCGFSNLASMGVQLGGLGALAPSRKSDMSKIVVRAMIAGNVACFMTACIAGLFYEGDF</sequence>
<dbReference type="Pfam" id="PF07662">
    <property type="entry name" value="Nucleos_tra2_C"/>
    <property type="match status" value="1"/>
</dbReference>
<evidence type="ECO:0000256" key="7">
    <source>
        <dbReference type="SAM" id="MobiDB-lite"/>
    </source>
</evidence>
<accession>A0AAV4G363</accession>
<feature type="transmembrane region" description="Helical" evidence="8">
    <location>
        <begin position="133"/>
        <end position="151"/>
    </location>
</feature>
<evidence type="ECO:0000259" key="9">
    <source>
        <dbReference type="Pfam" id="PF01773"/>
    </source>
</evidence>
<keyword evidence="4 8" id="KW-0812">Transmembrane</keyword>
<dbReference type="AlphaFoldDB" id="A0AAV4G363"/>
<feature type="transmembrane region" description="Helical" evidence="8">
    <location>
        <begin position="241"/>
        <end position="260"/>
    </location>
</feature>
<name>A0AAV4G363_9GAST</name>
<evidence type="ECO:0000256" key="1">
    <source>
        <dbReference type="ARBA" id="ARBA00004651"/>
    </source>
</evidence>
<keyword evidence="12" id="KW-1185">Reference proteome</keyword>
<proteinExistence type="inferred from homology"/>
<comment type="caution">
    <text evidence="11">The sequence shown here is derived from an EMBL/GenBank/DDBJ whole genome shotgun (WGS) entry which is preliminary data.</text>
</comment>
<feature type="transmembrane region" description="Helical" evidence="8">
    <location>
        <begin position="295"/>
        <end position="317"/>
    </location>
</feature>
<evidence type="ECO:0000256" key="5">
    <source>
        <dbReference type="ARBA" id="ARBA00022989"/>
    </source>
</evidence>
<feature type="transmembrane region" description="Helical" evidence="8">
    <location>
        <begin position="589"/>
        <end position="611"/>
    </location>
</feature>
<dbReference type="EMBL" id="BMAT01008177">
    <property type="protein sequence ID" value="GFR79606.1"/>
    <property type="molecule type" value="Genomic_DNA"/>
</dbReference>
<dbReference type="GO" id="GO:0005415">
    <property type="term" value="F:nucleoside:sodium symporter activity"/>
    <property type="evidence" value="ECO:0007669"/>
    <property type="project" value="TreeGrafter"/>
</dbReference>
<feature type="domain" description="Concentrative nucleoside transporter N-terminal" evidence="9">
    <location>
        <begin position="218"/>
        <end position="289"/>
    </location>
</feature>
<evidence type="ECO:0000256" key="2">
    <source>
        <dbReference type="ARBA" id="ARBA00009033"/>
    </source>
</evidence>
<dbReference type="InterPro" id="IPR008276">
    <property type="entry name" value="C_nuclsd_transpt"/>
</dbReference>
<evidence type="ECO:0000259" key="10">
    <source>
        <dbReference type="Pfam" id="PF07662"/>
    </source>
</evidence>
<keyword evidence="6 8" id="KW-0472">Membrane</keyword>
<feature type="transmembrane region" description="Helical" evidence="8">
    <location>
        <begin position="553"/>
        <end position="577"/>
    </location>
</feature>
<gene>
    <name evidence="11" type="ORF">ElyMa_004025100</name>
</gene>
<comment type="similarity">
    <text evidence="2">Belongs to the concentrative nucleoside transporter (CNT) (TC 2.A.41) family.</text>
</comment>
<feature type="transmembrane region" description="Helical" evidence="8">
    <location>
        <begin position="103"/>
        <end position="121"/>
    </location>
</feature>
<feature type="transmembrane region" description="Helical" evidence="8">
    <location>
        <begin position="185"/>
        <end position="206"/>
    </location>
</feature>
<evidence type="ECO:0000256" key="3">
    <source>
        <dbReference type="ARBA" id="ARBA00022475"/>
    </source>
</evidence>
<feature type="domain" description="Concentrative nucleoside transporter C-terminal" evidence="10">
    <location>
        <begin position="358"/>
        <end position="608"/>
    </location>
</feature>
<evidence type="ECO:0000256" key="6">
    <source>
        <dbReference type="ARBA" id="ARBA00023136"/>
    </source>
</evidence>
<dbReference type="GO" id="GO:0005886">
    <property type="term" value="C:plasma membrane"/>
    <property type="evidence" value="ECO:0007669"/>
    <property type="project" value="UniProtKB-SubCell"/>
</dbReference>
<dbReference type="PANTHER" id="PTHR10590">
    <property type="entry name" value="SODIUM/NUCLEOSIDE COTRANSPORTER"/>
    <property type="match status" value="1"/>
</dbReference>
<dbReference type="InterPro" id="IPR002668">
    <property type="entry name" value="CNT_N_dom"/>
</dbReference>
<keyword evidence="5 8" id="KW-1133">Transmembrane helix</keyword>
<comment type="subcellular location">
    <subcellularLocation>
        <location evidence="1">Cell membrane</location>
        <topology evidence="1">Multi-pass membrane protein</topology>
    </subcellularLocation>
</comment>
<dbReference type="Proteomes" id="UP000762676">
    <property type="component" value="Unassembled WGS sequence"/>
</dbReference>
<feature type="transmembrane region" description="Helical" evidence="8">
    <location>
        <begin position="212"/>
        <end position="229"/>
    </location>
</feature>
<organism evidence="11 12">
    <name type="scientific">Elysia marginata</name>
    <dbReference type="NCBI Taxonomy" id="1093978"/>
    <lineage>
        <taxon>Eukaryota</taxon>
        <taxon>Metazoa</taxon>
        <taxon>Spiralia</taxon>
        <taxon>Lophotrochozoa</taxon>
        <taxon>Mollusca</taxon>
        <taxon>Gastropoda</taxon>
        <taxon>Heterobranchia</taxon>
        <taxon>Euthyneura</taxon>
        <taxon>Panpulmonata</taxon>
        <taxon>Sacoglossa</taxon>
        <taxon>Placobranchoidea</taxon>
        <taxon>Plakobranchidae</taxon>
        <taxon>Elysia</taxon>
    </lineage>
</organism>
<protein>
    <submittedName>
        <fullName evidence="11">Solute carrier family 28 member 3-like</fullName>
    </submittedName>
</protein>
<reference evidence="11 12" key="1">
    <citation type="journal article" date="2021" name="Elife">
        <title>Chloroplast acquisition without the gene transfer in kleptoplastic sea slugs, Plakobranchus ocellatus.</title>
        <authorList>
            <person name="Maeda T."/>
            <person name="Takahashi S."/>
            <person name="Yoshida T."/>
            <person name="Shimamura S."/>
            <person name="Takaki Y."/>
            <person name="Nagai Y."/>
            <person name="Toyoda A."/>
            <person name="Suzuki Y."/>
            <person name="Arimoto A."/>
            <person name="Ishii H."/>
            <person name="Satoh N."/>
            <person name="Nishiyama T."/>
            <person name="Hasebe M."/>
            <person name="Maruyama T."/>
            <person name="Minagawa J."/>
            <person name="Obokata J."/>
            <person name="Shigenobu S."/>
        </authorList>
    </citation>
    <scope>NUCLEOTIDE SEQUENCE [LARGE SCALE GENOMIC DNA]</scope>
</reference>
<evidence type="ECO:0000256" key="8">
    <source>
        <dbReference type="SAM" id="Phobius"/>
    </source>
</evidence>
<feature type="region of interest" description="Disordered" evidence="7">
    <location>
        <begin position="17"/>
        <end position="78"/>
    </location>
</feature>
<dbReference type="InterPro" id="IPR011657">
    <property type="entry name" value="CNT_C_dom"/>
</dbReference>
<dbReference type="PANTHER" id="PTHR10590:SF4">
    <property type="entry name" value="SOLUTE CARRIER FAMILY 28 MEMBER 3"/>
    <property type="match status" value="1"/>
</dbReference>
<evidence type="ECO:0000313" key="12">
    <source>
        <dbReference type="Proteomes" id="UP000762676"/>
    </source>
</evidence>